<dbReference type="Gene3D" id="3.40.50.10540">
    <property type="entry name" value="Crotonobetainyl-coa:carnitine coa-transferase, domain 1"/>
    <property type="match status" value="1"/>
</dbReference>
<dbReference type="GO" id="GO:0005739">
    <property type="term" value="C:mitochondrion"/>
    <property type="evidence" value="ECO:0007669"/>
    <property type="project" value="TreeGrafter"/>
</dbReference>
<evidence type="ECO:0000256" key="2">
    <source>
        <dbReference type="SAM" id="MobiDB-lite"/>
    </source>
</evidence>
<proteinExistence type="inferred from homology"/>
<dbReference type="InterPro" id="IPR003673">
    <property type="entry name" value="CoA-Trfase_fam_III"/>
</dbReference>
<dbReference type="KEGG" id="scac:106092032"/>
<name>A0A1I8PSN8_STOCA</name>
<reference evidence="3" key="1">
    <citation type="submission" date="2020-05" db="UniProtKB">
        <authorList>
            <consortium name="EnsemblMetazoa"/>
        </authorList>
    </citation>
    <scope>IDENTIFICATION</scope>
    <source>
        <strain evidence="3">USDA</strain>
    </source>
</reference>
<dbReference type="PANTHER" id="PTHR48228:SF5">
    <property type="entry name" value="ALPHA-METHYLACYL-COA RACEMASE"/>
    <property type="match status" value="1"/>
</dbReference>
<keyword evidence="4" id="KW-1185">Reference proteome</keyword>
<dbReference type="GO" id="GO:0008206">
    <property type="term" value="P:bile acid metabolic process"/>
    <property type="evidence" value="ECO:0007669"/>
    <property type="project" value="TreeGrafter"/>
</dbReference>
<gene>
    <name evidence="3" type="primary">106092032</name>
</gene>
<evidence type="ECO:0000313" key="4">
    <source>
        <dbReference type="Proteomes" id="UP000095300"/>
    </source>
</evidence>
<dbReference type="Proteomes" id="UP000095300">
    <property type="component" value="Unassembled WGS sequence"/>
</dbReference>
<dbReference type="InterPro" id="IPR044855">
    <property type="entry name" value="CoA-Trfase_III_dom3_sf"/>
</dbReference>
<dbReference type="PANTHER" id="PTHR48228">
    <property type="entry name" value="SUCCINYL-COA--D-CITRAMALATE COA-TRANSFERASE"/>
    <property type="match status" value="1"/>
</dbReference>
<dbReference type="STRING" id="35570.A0A1I8PSN8"/>
<evidence type="ECO:0000256" key="1">
    <source>
        <dbReference type="ARBA" id="ARBA00008383"/>
    </source>
</evidence>
<protein>
    <recommendedName>
        <fullName evidence="5">Alpha-methylacyl-CoA racemase</fullName>
    </recommendedName>
</protein>
<sequence length="383" mass="42215">MPLKGIKVLEFAGLAPAPFCGKILADFGAKVTVIDRVPDNSLNCLNGGKRVLAINLKRPEGQNLVRKLAGTHDVILEPFRPGIMEKMNLGPDVLCKDNPRLIYARLTGFGQEGRLAPRAGHDINYAAISGVLSMLGRKNEKPLPPINLLADFAGGGLMCAFGICLALLERHRSGRGQIVDSAMVDGAAYVASWLFMGRKMATLWQGERGTNLLDGGYYFYDTYETKDGKYMSVGALEPQFFEEFKNKLGLPQLSQFVSEDSEKEAANALVTKTFLQKTQDEWAAIFEDIDACVYPVLDWSEVMQHDHNKSRKAFAPFDEDNSLAPQPAPRLSRTPGVLSKDSSNSPEAFEEAIKMVRELNLSNEELKSLVNEKILILPAHAKL</sequence>
<dbReference type="VEuPathDB" id="VectorBase:SCAU010757"/>
<dbReference type="OrthoDB" id="16747at2759"/>
<evidence type="ECO:0000313" key="3">
    <source>
        <dbReference type="EnsemblMetazoa" id="SCAU010757-PA"/>
    </source>
</evidence>
<organism evidence="3 4">
    <name type="scientific">Stomoxys calcitrans</name>
    <name type="common">Stable fly</name>
    <name type="synonym">Conops calcitrans</name>
    <dbReference type="NCBI Taxonomy" id="35570"/>
    <lineage>
        <taxon>Eukaryota</taxon>
        <taxon>Metazoa</taxon>
        <taxon>Ecdysozoa</taxon>
        <taxon>Arthropoda</taxon>
        <taxon>Hexapoda</taxon>
        <taxon>Insecta</taxon>
        <taxon>Pterygota</taxon>
        <taxon>Neoptera</taxon>
        <taxon>Endopterygota</taxon>
        <taxon>Diptera</taxon>
        <taxon>Brachycera</taxon>
        <taxon>Muscomorpha</taxon>
        <taxon>Muscoidea</taxon>
        <taxon>Muscidae</taxon>
        <taxon>Stomoxys</taxon>
    </lineage>
</organism>
<dbReference type="Gene3D" id="3.30.1540.10">
    <property type="entry name" value="formyl-coa transferase, domain 3"/>
    <property type="match status" value="1"/>
</dbReference>
<comment type="similarity">
    <text evidence="1">Belongs to the CoA-transferase III family.</text>
</comment>
<feature type="region of interest" description="Disordered" evidence="2">
    <location>
        <begin position="317"/>
        <end position="345"/>
    </location>
</feature>
<dbReference type="EnsemblMetazoa" id="SCAU010757-RA">
    <property type="protein sequence ID" value="SCAU010757-PA"/>
    <property type="gene ID" value="SCAU010757"/>
</dbReference>
<dbReference type="Pfam" id="PF02515">
    <property type="entry name" value="CoA_transf_3"/>
    <property type="match status" value="1"/>
</dbReference>
<dbReference type="InterPro" id="IPR050509">
    <property type="entry name" value="CoA-transferase_III"/>
</dbReference>
<evidence type="ECO:0008006" key="5">
    <source>
        <dbReference type="Google" id="ProtNLM"/>
    </source>
</evidence>
<dbReference type="AlphaFoldDB" id="A0A1I8PSN8"/>
<dbReference type="SUPFAM" id="SSF89796">
    <property type="entry name" value="CoA-transferase family III (CaiB/BaiF)"/>
    <property type="match status" value="1"/>
</dbReference>
<dbReference type="GO" id="GO:0008111">
    <property type="term" value="F:alpha-methylacyl-CoA racemase activity"/>
    <property type="evidence" value="ECO:0007669"/>
    <property type="project" value="TreeGrafter"/>
</dbReference>
<accession>A0A1I8PSN8</accession>
<dbReference type="InterPro" id="IPR023606">
    <property type="entry name" value="CoA-Trfase_III_dom_1_sf"/>
</dbReference>